<accession>A0ABW8RSH5</accession>
<evidence type="ECO:0000259" key="1">
    <source>
        <dbReference type="Pfam" id="PF14493"/>
    </source>
</evidence>
<dbReference type="Proteomes" id="UP001623041">
    <property type="component" value="Unassembled WGS sequence"/>
</dbReference>
<dbReference type="RefSeq" id="WP_406583883.1">
    <property type="nucleotide sequence ID" value="NZ_JBJHQH010000054.1"/>
</dbReference>
<keyword evidence="3" id="KW-1185">Reference proteome</keyword>
<evidence type="ECO:0000313" key="3">
    <source>
        <dbReference type="Proteomes" id="UP001623041"/>
    </source>
</evidence>
<protein>
    <submittedName>
        <fullName evidence="2">Helix-turn-helix domain-containing protein</fullName>
    </submittedName>
</protein>
<comment type="caution">
    <text evidence="2">The sequence shown here is derived from an EMBL/GenBank/DDBJ whole genome shotgun (WGS) entry which is preliminary data.</text>
</comment>
<feature type="domain" description="Helicase Helix-turn-helix" evidence="1">
    <location>
        <begin position="253"/>
        <end position="339"/>
    </location>
</feature>
<gene>
    <name evidence="2" type="ORF">ACJEBI_29175</name>
</gene>
<organism evidence="2 3">
    <name type="scientific">Bacillus salipaludis</name>
    <dbReference type="NCBI Taxonomy" id="2547811"/>
    <lineage>
        <taxon>Bacteria</taxon>
        <taxon>Bacillati</taxon>
        <taxon>Bacillota</taxon>
        <taxon>Bacilli</taxon>
        <taxon>Bacillales</taxon>
        <taxon>Bacillaceae</taxon>
        <taxon>Bacillus</taxon>
    </lineage>
</organism>
<dbReference type="InterPro" id="IPR008308">
    <property type="entry name" value="YpbB-like"/>
</dbReference>
<dbReference type="Pfam" id="PF14493">
    <property type="entry name" value="HTH_40"/>
    <property type="match status" value="1"/>
</dbReference>
<dbReference type="EMBL" id="JBJHQH010000054">
    <property type="protein sequence ID" value="MFK9095502.1"/>
    <property type="molecule type" value="Genomic_DNA"/>
</dbReference>
<proteinExistence type="predicted"/>
<sequence>MLKLEAIILYCLKQINRERTIYSIYHLLNGKKSSQTIQDAHLFSLKNYFGIYEPLTRESFDEIIHSMFEEKWIDHCGEQQYLLTELGKSKLENNPLPTYINGWNYHPFTSLFWERLSLFIQVTSNLVFGETSYLPIQKNKDVHLWLKSALKEIKVPRNEIGSIVNSELIECFNETKEIDPSILVFRLTGFQQIGLTPIQIVKKLNLNIHDYHIGFIHTLHYLINMIMQNPNRFSLLTILIQDFHQQDELTHSSRKTWKLLMQGYSPDMIAKFRHLKLSTIEDHLVEFALHVDHFSIDPYVDKELQVKIAGISRSTGTKQLKLIKDKLTAATYFQIRLVLAKNGDR</sequence>
<dbReference type="PIRSF" id="PIRSF021350">
    <property type="entry name" value="UCP021350"/>
    <property type="match status" value="1"/>
</dbReference>
<name>A0ABW8RSH5_9BACI</name>
<dbReference type="InterPro" id="IPR029491">
    <property type="entry name" value="Helicase_HTH"/>
</dbReference>
<reference evidence="2 3" key="1">
    <citation type="submission" date="2024-11" db="EMBL/GenBank/DDBJ databases">
        <authorList>
            <person name="Lucas J.A."/>
        </authorList>
    </citation>
    <scope>NUCLEOTIDE SEQUENCE [LARGE SCALE GENOMIC DNA]</scope>
    <source>
        <strain evidence="2 3">Z 5.4</strain>
    </source>
</reference>
<evidence type="ECO:0000313" key="2">
    <source>
        <dbReference type="EMBL" id="MFK9095502.1"/>
    </source>
</evidence>